<name>A0A8K0RA11_9PLEO</name>
<dbReference type="Pfam" id="PF00004">
    <property type="entry name" value="AAA"/>
    <property type="match status" value="1"/>
</dbReference>
<dbReference type="InterPro" id="IPR003593">
    <property type="entry name" value="AAA+_ATPase"/>
</dbReference>
<dbReference type="SUPFAM" id="SSF52540">
    <property type="entry name" value="P-loop containing nucleoside triphosphate hydrolases"/>
    <property type="match status" value="1"/>
</dbReference>
<reference evidence="3" key="1">
    <citation type="journal article" date="2021" name="Nat. Commun.">
        <title>Genetic determinants of endophytism in the Arabidopsis root mycobiome.</title>
        <authorList>
            <person name="Mesny F."/>
            <person name="Miyauchi S."/>
            <person name="Thiergart T."/>
            <person name="Pickel B."/>
            <person name="Atanasova L."/>
            <person name="Karlsson M."/>
            <person name="Huettel B."/>
            <person name="Barry K.W."/>
            <person name="Haridas S."/>
            <person name="Chen C."/>
            <person name="Bauer D."/>
            <person name="Andreopoulos W."/>
            <person name="Pangilinan J."/>
            <person name="LaButti K."/>
            <person name="Riley R."/>
            <person name="Lipzen A."/>
            <person name="Clum A."/>
            <person name="Drula E."/>
            <person name="Henrissat B."/>
            <person name="Kohler A."/>
            <person name="Grigoriev I.V."/>
            <person name="Martin F.M."/>
            <person name="Hacquard S."/>
        </authorList>
    </citation>
    <scope>NUCLEOTIDE SEQUENCE</scope>
    <source>
        <strain evidence="3">MPI-SDFR-AT-0120</strain>
    </source>
</reference>
<accession>A0A8K0RA11</accession>
<comment type="caution">
    <text evidence="3">The sequence shown here is derived from an EMBL/GenBank/DDBJ whole genome shotgun (WGS) entry which is preliminary data.</text>
</comment>
<protein>
    <recommendedName>
        <fullName evidence="2">AAA+ ATPase domain-containing protein</fullName>
    </recommendedName>
</protein>
<dbReference type="PANTHER" id="PTHR46411">
    <property type="entry name" value="FAMILY ATPASE, PUTATIVE-RELATED"/>
    <property type="match status" value="1"/>
</dbReference>
<keyword evidence="4" id="KW-1185">Reference proteome</keyword>
<evidence type="ECO:0000256" key="1">
    <source>
        <dbReference type="SAM" id="MobiDB-lite"/>
    </source>
</evidence>
<dbReference type="OrthoDB" id="10042665at2759"/>
<feature type="domain" description="AAA+ ATPase" evidence="2">
    <location>
        <begin position="478"/>
        <end position="605"/>
    </location>
</feature>
<evidence type="ECO:0000313" key="3">
    <source>
        <dbReference type="EMBL" id="KAH7090217.1"/>
    </source>
</evidence>
<dbReference type="InterPro" id="IPR003959">
    <property type="entry name" value="ATPase_AAA_core"/>
</dbReference>
<dbReference type="InterPro" id="IPR027417">
    <property type="entry name" value="P-loop_NTPase"/>
</dbReference>
<dbReference type="GO" id="GO:0005524">
    <property type="term" value="F:ATP binding"/>
    <property type="evidence" value="ECO:0007669"/>
    <property type="project" value="InterPro"/>
</dbReference>
<organism evidence="3 4">
    <name type="scientific">Paraphoma chrysanthemicola</name>
    <dbReference type="NCBI Taxonomy" id="798071"/>
    <lineage>
        <taxon>Eukaryota</taxon>
        <taxon>Fungi</taxon>
        <taxon>Dikarya</taxon>
        <taxon>Ascomycota</taxon>
        <taxon>Pezizomycotina</taxon>
        <taxon>Dothideomycetes</taxon>
        <taxon>Pleosporomycetidae</taxon>
        <taxon>Pleosporales</taxon>
        <taxon>Pleosporineae</taxon>
        <taxon>Phaeosphaeriaceae</taxon>
        <taxon>Paraphoma</taxon>
    </lineage>
</organism>
<dbReference type="InterPro" id="IPR054289">
    <property type="entry name" value="DUF7025"/>
</dbReference>
<dbReference type="EMBL" id="JAGMVJ010000005">
    <property type="protein sequence ID" value="KAH7090217.1"/>
    <property type="molecule type" value="Genomic_DNA"/>
</dbReference>
<feature type="region of interest" description="Disordered" evidence="1">
    <location>
        <begin position="1"/>
        <end position="51"/>
    </location>
</feature>
<sequence>MSSTNYTDRGCSPSPSLREPLEVSGQHFSEHESSQSDDECGSSFAHDDESNVDLRSDPFACVDTPTHETGGEICELHVYENRYNARGFMVSLKIGAVDQLPVEDSPNPDAALVVFRFYDQRRALKNTVLKIQSPHMKKALQDVIRTYPGVCFDAVGSIDISGPDVPRCVFHYRQELQAYGEASDDESVREHVDFLLRYMARAMQKELASWQTLMDATERSPGLEFKDLWMAFKPGELLYTVENSNGYPQIVQLLLIEMVQGEQKDDKGCAELWRILAKVLYCDGTVFTYREWAEKIPKYDGYRSFVDLPIYPLTYHQDAVLIRQSLLRRGKRWLDVAAGPHQCDYAGSALMCKVDGATGIELFPADGRVIIDAKEYCRNIVYPKLLSGVKSVPVKDLTEKSFTDDEVLCCSHYVLGFSLVHKRWGGFSVQGLKDINFDISAFDSLVIQPDQKSFIRSLVNNHQNKRVGFDDLIKGKGKGLIFLLHGPPGVGKTLTAESLADYTQRPLYTLGCGELGTNSLTVSRTLTRSLNLASKWNALILVDEADVFMEQRHSHSLHRNELVSILLRALEYFEGIMFLTTNRVESIDTAFKSRIHLSLYYPKLSHEARSSIWKMFIARSSNTALPTLLEQRFLDRLASYDINGRQIKNIIRMACSIAANEQRDLEADDLMRGLQALTSFEHEFGASERYRTLNVAAVTGRLAQRLGVPMWTKATLVSSLTITSAQKVMGTMQAVSRWLRARRRRRSFEP</sequence>
<dbReference type="Pfam" id="PF22942">
    <property type="entry name" value="DUF7025"/>
    <property type="match status" value="1"/>
</dbReference>
<evidence type="ECO:0000259" key="2">
    <source>
        <dbReference type="SMART" id="SM00382"/>
    </source>
</evidence>
<dbReference type="AlphaFoldDB" id="A0A8K0RA11"/>
<proteinExistence type="predicted"/>
<gene>
    <name evidence="3" type="ORF">FB567DRAFT_626231</name>
</gene>
<dbReference type="SMART" id="SM00382">
    <property type="entry name" value="AAA"/>
    <property type="match status" value="1"/>
</dbReference>
<dbReference type="CDD" id="cd19481">
    <property type="entry name" value="RecA-like_protease"/>
    <property type="match status" value="1"/>
</dbReference>
<dbReference type="GO" id="GO:0016887">
    <property type="term" value="F:ATP hydrolysis activity"/>
    <property type="evidence" value="ECO:0007669"/>
    <property type="project" value="InterPro"/>
</dbReference>
<dbReference type="Proteomes" id="UP000813461">
    <property type="component" value="Unassembled WGS sequence"/>
</dbReference>
<dbReference type="Gene3D" id="3.40.50.300">
    <property type="entry name" value="P-loop containing nucleotide triphosphate hydrolases"/>
    <property type="match status" value="1"/>
</dbReference>
<dbReference type="PANTHER" id="PTHR46411:SF3">
    <property type="entry name" value="AAA+ ATPASE DOMAIN-CONTAINING PROTEIN"/>
    <property type="match status" value="1"/>
</dbReference>
<evidence type="ECO:0000313" key="4">
    <source>
        <dbReference type="Proteomes" id="UP000813461"/>
    </source>
</evidence>